<evidence type="ECO:0000313" key="4">
    <source>
        <dbReference type="Proteomes" id="UP000533905"/>
    </source>
</evidence>
<dbReference type="Pfam" id="PF11776">
    <property type="entry name" value="RcnB"/>
    <property type="match status" value="1"/>
</dbReference>
<evidence type="ECO:0000256" key="1">
    <source>
        <dbReference type="SAM" id="MobiDB-lite"/>
    </source>
</evidence>
<protein>
    <submittedName>
        <fullName evidence="3">RcnB family protein</fullName>
    </submittedName>
</protein>
<feature type="chain" id="PRO_5030794378" evidence="2">
    <location>
        <begin position="21"/>
        <end position="111"/>
    </location>
</feature>
<keyword evidence="2" id="KW-0732">Signal</keyword>
<feature type="signal peptide" evidence="2">
    <location>
        <begin position="1"/>
        <end position="20"/>
    </location>
</feature>
<proteinExistence type="predicted"/>
<evidence type="ECO:0000313" key="3">
    <source>
        <dbReference type="EMBL" id="NNG25281.1"/>
    </source>
</evidence>
<comment type="caution">
    <text evidence="3">The sequence shown here is derived from an EMBL/GenBank/DDBJ whole genome shotgun (WGS) entry which is preliminary data.</text>
</comment>
<feature type="region of interest" description="Disordered" evidence="1">
    <location>
        <begin position="31"/>
        <end position="58"/>
    </location>
</feature>
<dbReference type="RefSeq" id="WP_171087781.1">
    <property type="nucleotide sequence ID" value="NZ_JABAIV010000009.1"/>
</dbReference>
<organism evidence="3 4">
    <name type="scientific">Telluria aromaticivorans</name>
    <dbReference type="NCBI Taxonomy" id="2725995"/>
    <lineage>
        <taxon>Bacteria</taxon>
        <taxon>Pseudomonadati</taxon>
        <taxon>Pseudomonadota</taxon>
        <taxon>Betaproteobacteria</taxon>
        <taxon>Burkholderiales</taxon>
        <taxon>Oxalobacteraceae</taxon>
        <taxon>Telluria group</taxon>
        <taxon>Telluria</taxon>
    </lineage>
</organism>
<dbReference type="Gene3D" id="3.10.450.160">
    <property type="entry name" value="inner membrane protein cigr"/>
    <property type="match status" value="1"/>
</dbReference>
<evidence type="ECO:0000256" key="2">
    <source>
        <dbReference type="SAM" id="SignalP"/>
    </source>
</evidence>
<keyword evidence="4" id="KW-1185">Reference proteome</keyword>
<accession>A0A7Y2K2C8</accession>
<dbReference type="EMBL" id="JABAIV010000009">
    <property type="protein sequence ID" value="NNG25281.1"/>
    <property type="molecule type" value="Genomic_DNA"/>
</dbReference>
<name>A0A7Y2K2C8_9BURK</name>
<dbReference type="InterPro" id="IPR024572">
    <property type="entry name" value="RcnB"/>
</dbReference>
<reference evidence="3 4" key="1">
    <citation type="submission" date="2020-04" db="EMBL/GenBank/DDBJ databases">
        <title>Massilia sp. nov., a cold adapted bacteria isolated from Arctic soil.</title>
        <authorList>
            <person name="Son J."/>
            <person name="Ka J.-O."/>
        </authorList>
    </citation>
    <scope>NUCLEOTIDE SEQUENCE [LARGE SCALE GENOMIC DNA]</scope>
    <source>
        <strain evidence="3 4">ML15P13</strain>
    </source>
</reference>
<dbReference type="Proteomes" id="UP000533905">
    <property type="component" value="Unassembled WGS sequence"/>
</dbReference>
<dbReference type="AlphaFoldDB" id="A0A7Y2K2C8"/>
<gene>
    <name evidence="3" type="ORF">HGB41_20050</name>
</gene>
<sequence length="111" mass="12155">MNKLIVPALVAAVLAGGAAAQVQQRGEQEARAQQVKQAGKTGRYRSVETSGQLKRGEQLPARYRTHHYVVENWKTHRLTEPPRGHQWVQAGSDYALVSIATGVVTEVLIGK</sequence>